<gene>
    <name evidence="2" type="ORF">DES49_0100</name>
</gene>
<dbReference type="AlphaFoldDB" id="A0A4R7JZN3"/>
<evidence type="ECO:0000256" key="1">
    <source>
        <dbReference type="SAM" id="SignalP"/>
    </source>
</evidence>
<sequence length="342" mass="38075">MGGTTRNILKACLMAVAIAGQPLMAQGDDVIERSFCVFDPVGANGPLFNLMQSARPMALENGVDLELRAYTSEKIAAEEFRNGQCDSVLITGTMARDFNRFTGTIEAMGALPGQEEMRMMMQVLSQDNARKYLQTEKYEVVGVLPAGAINLYLDDRRIDSVEKLQGKRIATMDHDKAAITLVRHVGGSVVGSSTSNFSGRFNNGSVDVAYAPAVAYEPLELYRGLGDDGGIMDYNVAQMTFQILVRRDRFPEKYTTNVRDYAFSRVDEAYEIIADAESGIKDSYWMKPTPQERKDYDAMLRQVRQQLRNEGEFDETALRLMKGIRCRVDGSRAECARTASND</sequence>
<name>A0A4R7JZN3_9GAMM</name>
<keyword evidence="1" id="KW-0732">Signal</keyword>
<dbReference type="InterPro" id="IPR038404">
    <property type="entry name" value="TRAP_DctP_sf"/>
</dbReference>
<accession>A0A4R7JZN3</accession>
<protein>
    <submittedName>
        <fullName evidence="2">TRAP-type C4-dicarboxylate transport system substrate-binding protein</fullName>
    </submittedName>
</protein>
<dbReference type="Pfam" id="PF19582">
    <property type="entry name" value="AdeT1_2"/>
    <property type="match status" value="1"/>
</dbReference>
<reference evidence="2 3" key="1">
    <citation type="submission" date="2019-03" db="EMBL/GenBank/DDBJ databases">
        <title>Genomic Encyclopedia of Type Strains, Phase IV (KMG-IV): sequencing the most valuable type-strain genomes for metagenomic binning, comparative biology and taxonomic classification.</title>
        <authorList>
            <person name="Goeker M."/>
        </authorList>
    </citation>
    <scope>NUCLEOTIDE SEQUENCE [LARGE SCALE GENOMIC DNA]</scope>
    <source>
        <strain evidence="2 3">DSM 15505</strain>
    </source>
</reference>
<evidence type="ECO:0000313" key="3">
    <source>
        <dbReference type="Proteomes" id="UP000295830"/>
    </source>
</evidence>
<proteinExistence type="predicted"/>
<feature type="chain" id="PRO_5020438557" evidence="1">
    <location>
        <begin position="26"/>
        <end position="342"/>
    </location>
</feature>
<dbReference type="InterPro" id="IPR045758">
    <property type="entry name" value="AdeT1/2"/>
</dbReference>
<dbReference type="Gene3D" id="3.40.190.170">
    <property type="entry name" value="Bacterial extracellular solute-binding protein, family 7"/>
    <property type="match status" value="1"/>
</dbReference>
<keyword evidence="3" id="KW-1185">Reference proteome</keyword>
<comment type="caution">
    <text evidence="2">The sequence shown here is derived from an EMBL/GenBank/DDBJ whole genome shotgun (WGS) entry which is preliminary data.</text>
</comment>
<dbReference type="RefSeq" id="WP_243864777.1">
    <property type="nucleotide sequence ID" value="NZ_SOAX01000001.1"/>
</dbReference>
<organism evidence="2 3">
    <name type="scientific">Halospina denitrificans</name>
    <dbReference type="NCBI Taxonomy" id="332522"/>
    <lineage>
        <taxon>Bacteria</taxon>
        <taxon>Pseudomonadati</taxon>
        <taxon>Pseudomonadota</taxon>
        <taxon>Gammaproteobacteria</taxon>
        <taxon>Halospina</taxon>
    </lineage>
</organism>
<dbReference type="Proteomes" id="UP000295830">
    <property type="component" value="Unassembled WGS sequence"/>
</dbReference>
<evidence type="ECO:0000313" key="2">
    <source>
        <dbReference type="EMBL" id="TDT44001.1"/>
    </source>
</evidence>
<dbReference type="EMBL" id="SOAX01000001">
    <property type="protein sequence ID" value="TDT44001.1"/>
    <property type="molecule type" value="Genomic_DNA"/>
</dbReference>
<feature type="signal peptide" evidence="1">
    <location>
        <begin position="1"/>
        <end position="25"/>
    </location>
</feature>